<reference evidence="1 2" key="1">
    <citation type="submission" date="2019-04" db="EMBL/GenBank/DDBJ databases">
        <title>Novel bacteriophages capable of disrupting biofilms from clinical strains of Aeromonas hydrophila with intrinsic antibiotic resistance.</title>
        <authorList>
            <person name="Kabwe M."/>
            <person name="Brown T.L."/>
            <person name="Speirs L."/>
            <person name="Ku H."/>
            <person name="Leach M."/>
            <person name="Chan H.T."/>
            <person name="Petrovski S."/>
            <person name="Lock P."/>
            <person name="Tucci J."/>
        </authorList>
    </citation>
    <scope>NUCLEOTIDE SEQUENCE [LARGE SCALE GENOMIC DNA]</scope>
</reference>
<sequence>MPIYRFFYVKRSCNNFISRSTSSNCYRGSFSKRISMVVWCYDEFYVLMRR</sequence>
<evidence type="ECO:0000313" key="2">
    <source>
        <dbReference type="Proteomes" id="UP000319466"/>
    </source>
</evidence>
<evidence type="ECO:0000313" key="1">
    <source>
        <dbReference type="EMBL" id="QDH46626.1"/>
    </source>
</evidence>
<dbReference type="EMBL" id="MK838112">
    <property type="protein sequence ID" value="QDH46626.1"/>
    <property type="molecule type" value="Genomic_DNA"/>
</dbReference>
<name>A0A514A051_9CAUD</name>
<keyword evidence="2" id="KW-1185">Reference proteome</keyword>
<accession>A0A514A051</accession>
<gene>
    <name evidence="1" type="ORF">LAh6_53</name>
</gene>
<organism evidence="1 2">
    <name type="scientific">Aeromonas phage LAh_6</name>
    <dbReference type="NCBI Taxonomy" id="2591030"/>
    <lineage>
        <taxon>Viruses</taxon>
        <taxon>Duplodnaviria</taxon>
        <taxon>Heunggongvirae</taxon>
        <taxon>Uroviricota</taxon>
        <taxon>Caudoviricetes</taxon>
        <taxon>Grimontviridae</taxon>
        <taxon>Lahexavirus</taxon>
        <taxon>Lahexavirus LAh6</taxon>
    </lineage>
</organism>
<dbReference type="Proteomes" id="UP000319466">
    <property type="component" value="Segment"/>
</dbReference>
<protein>
    <submittedName>
        <fullName evidence="1">Uncharacterized protein</fullName>
    </submittedName>
</protein>
<proteinExistence type="predicted"/>